<keyword evidence="5" id="KW-0679">Respiratory chain</keyword>
<evidence type="ECO:0000256" key="1">
    <source>
        <dbReference type="ARBA" id="ARBA00004141"/>
    </source>
</evidence>
<dbReference type="GO" id="GO:0005743">
    <property type="term" value="C:mitochondrial inner membrane"/>
    <property type="evidence" value="ECO:0007669"/>
    <property type="project" value="UniProtKB-SubCell"/>
</dbReference>
<sequence length="323" mass="35705">MHEWIILVSNPLLCIVPVLLAVAFLTLLERKILGYMQLRKGPNVVGPYGLLQPIADGVKLFIKEPVRPYASSPILFLITPMLALTLALTMWIPMPIPYPVIDINLGVLFILAISSLAVYSILGSGWASNSKYALIGALRAVAQTISYEVSLGLILLSAIILAGGFTLHTFNVAQESIWLLAPIWPLAMMWYISTLAETNRAPFDLTEGESELVSGFNVEYAGGPFALFFLAEYANILLMNTLSTILFLGALHSPLLPEITTLNLMTKASLLSILFLWIRASYPRFRYDQLMHLMWKNFLPITLALILWHTALPIATAGIPPQI</sequence>
<evidence type="ECO:0000256" key="3">
    <source>
        <dbReference type="ARBA" id="ARBA00012944"/>
    </source>
</evidence>
<geneLocation type="mitochondrion" evidence="15"/>
<keyword evidence="7" id="KW-0249">Electron transport</keyword>
<evidence type="ECO:0000256" key="14">
    <source>
        <dbReference type="SAM" id="Phobius"/>
    </source>
</evidence>
<gene>
    <name evidence="15" type="primary">ND1</name>
</gene>
<feature type="transmembrane region" description="Helical" evidence="14">
    <location>
        <begin position="149"/>
        <end position="170"/>
    </location>
</feature>
<evidence type="ECO:0000256" key="10">
    <source>
        <dbReference type="ARBA" id="ARBA00023136"/>
    </source>
</evidence>
<evidence type="ECO:0000256" key="13">
    <source>
        <dbReference type="RuleBase" id="RU000473"/>
    </source>
</evidence>
<dbReference type="HAMAP" id="MF_01350">
    <property type="entry name" value="NDH1_NuoH"/>
    <property type="match status" value="1"/>
</dbReference>
<name>U5T6X9_9TELE</name>
<evidence type="ECO:0000256" key="5">
    <source>
        <dbReference type="ARBA" id="ARBA00022660"/>
    </source>
</evidence>
<keyword evidence="6 12" id="KW-0812">Transmembrane</keyword>
<dbReference type="AlphaFoldDB" id="U5T6X9"/>
<feature type="transmembrane region" description="Helical" evidence="14">
    <location>
        <begin position="74"/>
        <end position="93"/>
    </location>
</feature>
<dbReference type="GO" id="GO:0009060">
    <property type="term" value="P:aerobic respiration"/>
    <property type="evidence" value="ECO:0007669"/>
    <property type="project" value="TreeGrafter"/>
</dbReference>
<dbReference type="GO" id="GO:0008137">
    <property type="term" value="F:NADH dehydrogenase (ubiquinone) activity"/>
    <property type="evidence" value="ECO:0007669"/>
    <property type="project" value="UniProtKB-EC"/>
</dbReference>
<dbReference type="PROSITE" id="PS00668">
    <property type="entry name" value="COMPLEX1_ND1_2"/>
    <property type="match status" value="1"/>
</dbReference>
<dbReference type="InterPro" id="IPR018086">
    <property type="entry name" value="NADH_UbQ_OxRdtase_su1_CS"/>
</dbReference>
<evidence type="ECO:0000256" key="6">
    <source>
        <dbReference type="ARBA" id="ARBA00022692"/>
    </source>
</evidence>
<dbReference type="PANTHER" id="PTHR11432">
    <property type="entry name" value="NADH DEHYDROGENASE SUBUNIT 1"/>
    <property type="match status" value="1"/>
</dbReference>
<dbReference type="EC" id="7.1.1.2" evidence="3 13"/>
<feature type="transmembrane region" description="Helical" evidence="14">
    <location>
        <begin position="105"/>
        <end position="128"/>
    </location>
</feature>
<feature type="transmembrane region" description="Helical" evidence="14">
    <location>
        <begin position="259"/>
        <end position="278"/>
    </location>
</feature>
<organism evidence="15">
    <name type="scientific">Osteoglossum ferreirai</name>
    <name type="common">black arawana</name>
    <dbReference type="NCBI Taxonomy" id="55109"/>
    <lineage>
        <taxon>Eukaryota</taxon>
        <taxon>Metazoa</taxon>
        <taxon>Chordata</taxon>
        <taxon>Craniata</taxon>
        <taxon>Vertebrata</taxon>
        <taxon>Euteleostomi</taxon>
        <taxon>Actinopterygii</taxon>
        <taxon>Neopterygii</taxon>
        <taxon>Teleostei</taxon>
        <taxon>Osteoglossocephala</taxon>
        <taxon>Osteoglossomorpha</taxon>
        <taxon>Osteoglossiformes</taxon>
        <taxon>Osteoglossidae</taxon>
        <taxon>Osteoglossum</taxon>
    </lineage>
</organism>
<dbReference type="PANTHER" id="PTHR11432:SF3">
    <property type="entry name" value="NADH-UBIQUINONE OXIDOREDUCTASE CHAIN 1"/>
    <property type="match status" value="1"/>
</dbReference>
<proteinExistence type="inferred from homology"/>
<evidence type="ECO:0000256" key="11">
    <source>
        <dbReference type="ARBA" id="ARBA00049551"/>
    </source>
</evidence>
<keyword evidence="13" id="KW-0830">Ubiquinone</keyword>
<dbReference type="PROSITE" id="PS00667">
    <property type="entry name" value="COMPLEX1_ND1_1"/>
    <property type="match status" value="1"/>
</dbReference>
<evidence type="ECO:0000256" key="4">
    <source>
        <dbReference type="ARBA" id="ARBA00021009"/>
    </source>
</evidence>
<keyword evidence="13 15" id="KW-0496">Mitochondrion</keyword>
<dbReference type="InterPro" id="IPR001694">
    <property type="entry name" value="NADH_UbQ_OxRdtase_su1/FPO"/>
</dbReference>
<comment type="catalytic activity">
    <reaction evidence="11 13">
        <text>a ubiquinone + NADH + 5 H(+)(in) = a ubiquinol + NAD(+) + 4 H(+)(out)</text>
        <dbReference type="Rhea" id="RHEA:29091"/>
        <dbReference type="Rhea" id="RHEA-COMP:9565"/>
        <dbReference type="Rhea" id="RHEA-COMP:9566"/>
        <dbReference type="ChEBI" id="CHEBI:15378"/>
        <dbReference type="ChEBI" id="CHEBI:16389"/>
        <dbReference type="ChEBI" id="CHEBI:17976"/>
        <dbReference type="ChEBI" id="CHEBI:57540"/>
        <dbReference type="ChEBI" id="CHEBI:57945"/>
        <dbReference type="EC" id="7.1.1.2"/>
    </reaction>
</comment>
<comment type="similarity">
    <text evidence="2 12">Belongs to the complex I subunit 1 family.</text>
</comment>
<dbReference type="Pfam" id="PF00146">
    <property type="entry name" value="NADHdh"/>
    <property type="match status" value="1"/>
</dbReference>
<evidence type="ECO:0000256" key="9">
    <source>
        <dbReference type="ARBA" id="ARBA00023027"/>
    </source>
</evidence>
<keyword evidence="9 12" id="KW-0520">NAD</keyword>
<evidence type="ECO:0000256" key="12">
    <source>
        <dbReference type="RuleBase" id="RU000471"/>
    </source>
</evidence>
<dbReference type="EMBL" id="KF481951">
    <property type="protein sequence ID" value="AGY95368.1"/>
    <property type="molecule type" value="Genomic_DNA"/>
</dbReference>
<feature type="transmembrane region" description="Helical" evidence="14">
    <location>
        <begin position="298"/>
        <end position="319"/>
    </location>
</feature>
<dbReference type="GO" id="GO:0003954">
    <property type="term" value="F:NADH dehydrogenase activity"/>
    <property type="evidence" value="ECO:0007669"/>
    <property type="project" value="TreeGrafter"/>
</dbReference>
<protein>
    <recommendedName>
        <fullName evidence="4 13">NADH-ubiquinone oxidoreductase chain 1</fullName>
        <ecNumber evidence="3 13">7.1.1.2</ecNumber>
    </recommendedName>
</protein>
<feature type="transmembrane region" description="Helical" evidence="14">
    <location>
        <begin position="6"/>
        <end position="28"/>
    </location>
</feature>
<keyword evidence="10 14" id="KW-0472">Membrane</keyword>
<accession>U5T6X9</accession>
<keyword evidence="5" id="KW-0813">Transport</keyword>
<evidence type="ECO:0000256" key="7">
    <source>
        <dbReference type="ARBA" id="ARBA00022982"/>
    </source>
</evidence>
<evidence type="ECO:0000313" key="15">
    <source>
        <dbReference type="EMBL" id="AGY95368.1"/>
    </source>
</evidence>
<evidence type="ECO:0000256" key="2">
    <source>
        <dbReference type="ARBA" id="ARBA00010535"/>
    </source>
</evidence>
<comment type="subcellular location">
    <subcellularLocation>
        <location evidence="1">Membrane</location>
        <topology evidence="1">Multi-pass membrane protein</topology>
    </subcellularLocation>
    <subcellularLocation>
        <location evidence="12">Mitochondrion inner membrane</location>
        <topology evidence="12">Multi-pass membrane protein</topology>
    </subcellularLocation>
</comment>
<evidence type="ECO:0000256" key="8">
    <source>
        <dbReference type="ARBA" id="ARBA00022989"/>
    </source>
</evidence>
<reference evidence="15" key="1">
    <citation type="submission" date="2013-07" db="EMBL/GenBank/DDBJ databases">
        <title>Mitochondrial genomics of bonytongus fish revealed a new perspectives on phylogeny and biogeography.</title>
        <authorList>
            <person name="Mu D.X."/>
            <person name="Hu C.Y."/>
            <person name="Luo R.J."/>
        </authorList>
    </citation>
    <scope>NUCLEOTIDE SEQUENCE</scope>
</reference>
<keyword evidence="8 14" id="KW-1133">Transmembrane helix</keyword>
<feature type="transmembrane region" description="Helical" evidence="14">
    <location>
        <begin position="233"/>
        <end position="253"/>
    </location>
</feature>
<feature type="transmembrane region" description="Helical" evidence="14">
    <location>
        <begin position="176"/>
        <end position="193"/>
    </location>
</feature>